<evidence type="ECO:0000313" key="4">
    <source>
        <dbReference type="EMBL" id="ADI75102.1"/>
    </source>
</evidence>
<keyword evidence="4" id="KW-0614">Plasmid</keyword>
<dbReference type="EMBL" id="CP002070">
    <property type="protein sequence ID" value="ADI75102.1"/>
    <property type="molecule type" value="Genomic_DNA"/>
</dbReference>
<dbReference type="Pfam" id="PF00534">
    <property type="entry name" value="Glycos_transf_1"/>
    <property type="match status" value="1"/>
</dbReference>
<dbReference type="CDD" id="cd03801">
    <property type="entry name" value="GT4_PimA-like"/>
    <property type="match status" value="1"/>
</dbReference>
<evidence type="ECO:0000259" key="3">
    <source>
        <dbReference type="Pfam" id="PF13439"/>
    </source>
</evidence>
<evidence type="ECO:0000313" key="5">
    <source>
        <dbReference type="Proteomes" id="UP000000391"/>
    </source>
</evidence>
<dbReference type="Proteomes" id="UP000000391">
    <property type="component" value="Plasmid pMETEV01"/>
</dbReference>
<gene>
    <name evidence="4" type="ordered locus">Metev_2284</name>
</gene>
<dbReference type="HOGENOM" id="CLU_009583_14_0_2"/>
<dbReference type="InterPro" id="IPR001296">
    <property type="entry name" value="Glyco_trans_1"/>
</dbReference>
<keyword evidence="1 4" id="KW-0808">Transferase</keyword>
<proteinExistence type="predicted"/>
<dbReference type="GO" id="GO:0016757">
    <property type="term" value="F:glycosyltransferase activity"/>
    <property type="evidence" value="ECO:0007669"/>
    <property type="project" value="InterPro"/>
</dbReference>
<dbReference type="Pfam" id="PF13439">
    <property type="entry name" value="Glyco_transf_4"/>
    <property type="match status" value="1"/>
</dbReference>
<organism evidence="4 5">
    <name type="scientific">Methanohalobium evestigatum (strain ATCC BAA-1072 / DSM 3721 / NBRC 107634 / OCM 161 / Z-7303)</name>
    <dbReference type="NCBI Taxonomy" id="644295"/>
    <lineage>
        <taxon>Archaea</taxon>
        <taxon>Methanobacteriati</taxon>
        <taxon>Methanobacteriota</taxon>
        <taxon>Stenosarchaea group</taxon>
        <taxon>Methanomicrobia</taxon>
        <taxon>Methanosarcinales</taxon>
        <taxon>Methanosarcinaceae</taxon>
        <taxon>Methanohalobium</taxon>
    </lineage>
</organism>
<dbReference type="InterPro" id="IPR028098">
    <property type="entry name" value="Glyco_trans_4-like_N"/>
</dbReference>
<dbReference type="PANTHER" id="PTHR46401:SF2">
    <property type="entry name" value="GLYCOSYLTRANSFERASE WBBK-RELATED"/>
    <property type="match status" value="1"/>
</dbReference>
<reference evidence="4 5" key="1">
    <citation type="submission" date="2010-06" db="EMBL/GenBank/DDBJ databases">
        <title>Complete sequence plasmid of Methanohalobium evestigatum Z-7303.</title>
        <authorList>
            <consortium name="US DOE Joint Genome Institute"/>
            <person name="Lucas S."/>
            <person name="Copeland A."/>
            <person name="Lapidus A."/>
            <person name="Cheng J.-F."/>
            <person name="Bruce D."/>
            <person name="Goodwin L."/>
            <person name="Pitluck S."/>
            <person name="Saunders E."/>
            <person name="Detter J.C."/>
            <person name="Han C."/>
            <person name="Tapia R."/>
            <person name="Land M."/>
            <person name="Hauser L."/>
            <person name="Kyrpides N."/>
            <person name="Mikhailova N."/>
            <person name="Sieprawska-Lupa M."/>
            <person name="Whitman W.B."/>
            <person name="Anderson I."/>
            <person name="Woyke T."/>
        </authorList>
    </citation>
    <scope>NUCLEOTIDE SEQUENCE [LARGE SCALE GENOMIC DNA]</scope>
    <source>
        <strain evidence="5">ATCC BAA-1072 / DSM 3721 / NBRC 107634 / OCM 161 / Z-7303</strain>
        <plasmid evidence="5">Plasmid pMETEV01</plasmid>
    </source>
</reference>
<accession>D7EBY0</accession>
<protein>
    <submittedName>
        <fullName evidence="4">Glycosyl transferase group 1</fullName>
    </submittedName>
</protein>
<name>D7EBY0_METEZ</name>
<dbReference type="Gene3D" id="3.40.50.2000">
    <property type="entry name" value="Glycogen Phosphorylase B"/>
    <property type="match status" value="2"/>
</dbReference>
<dbReference type="KEGG" id="mev:Metev_2284"/>
<geneLocation type="plasmid" evidence="4 5">
    <name>pMETEV01</name>
</geneLocation>
<dbReference type="AlphaFoldDB" id="D7EBY0"/>
<keyword evidence="5" id="KW-1185">Reference proteome</keyword>
<feature type="domain" description="Glycosyl transferase family 1" evidence="2">
    <location>
        <begin position="182"/>
        <end position="335"/>
    </location>
</feature>
<dbReference type="RefSeq" id="WP_013195667.1">
    <property type="nucleotide sequence ID" value="NC_014254.1"/>
</dbReference>
<sequence length="359" mass="41824">MNDLEKILILGPTPPPYGGIATFVEEVLKSNLKNEYNLLHINTNRNNSKSLKENINVFLRVTFQLLYLLSYKRPKLVHIHASSYLSFWEKTFFAFISKLYLRKVVYHIHGGAFKQFYEQSLFKKIIRFCFYFFDGIIVLSDNWKNYLHEQNLTYKEKIFVVNNFVDLNVSKPKQTVNVNYNVTFVGRLEKSKGIYELLNAIPHVLNKYKYVNFVLVGPYEKKDFIRINSFLKQHNICNNVFLTGPISKLKVYQELSKSKIFVLPSHVEAFPISILEAMGIGLPIIATPIGDVPEIVENNINGFLIKENDFLDMANKIMYLIENEELRLKMVNNNLKKFNEKYNINTACGNLKSVYESIL</sequence>
<dbReference type="GeneID" id="9347947"/>
<dbReference type="SUPFAM" id="SSF53756">
    <property type="entry name" value="UDP-Glycosyltransferase/glycogen phosphorylase"/>
    <property type="match status" value="1"/>
</dbReference>
<evidence type="ECO:0000259" key="2">
    <source>
        <dbReference type="Pfam" id="PF00534"/>
    </source>
</evidence>
<feature type="domain" description="Glycosyltransferase subfamily 4-like N-terminal" evidence="3">
    <location>
        <begin position="54"/>
        <end position="168"/>
    </location>
</feature>
<dbReference type="OrthoDB" id="132546at2157"/>
<dbReference type="PANTHER" id="PTHR46401">
    <property type="entry name" value="GLYCOSYLTRANSFERASE WBBK-RELATED"/>
    <property type="match status" value="1"/>
</dbReference>
<evidence type="ECO:0000256" key="1">
    <source>
        <dbReference type="ARBA" id="ARBA00022679"/>
    </source>
</evidence>
<dbReference type="CAZy" id="GT4">
    <property type="family name" value="Glycosyltransferase Family 4"/>
</dbReference>